<feature type="chain" id="PRO_5014881982" description="Phosphate ABC transporter substrate-binding protein" evidence="1">
    <location>
        <begin position="26"/>
        <end position="143"/>
    </location>
</feature>
<dbReference type="EMBL" id="CP022684">
    <property type="protein sequence ID" value="AUM11557.1"/>
    <property type="molecule type" value="Genomic_DNA"/>
</dbReference>
<dbReference type="AlphaFoldDB" id="A0A2K9LH49"/>
<organism evidence="2 3">
    <name type="scientific">Ketobacter alkanivorans</name>
    <dbReference type="NCBI Taxonomy" id="1917421"/>
    <lineage>
        <taxon>Bacteria</taxon>
        <taxon>Pseudomonadati</taxon>
        <taxon>Pseudomonadota</taxon>
        <taxon>Gammaproteobacteria</taxon>
        <taxon>Pseudomonadales</taxon>
        <taxon>Ketobacteraceae</taxon>
        <taxon>Ketobacter</taxon>
    </lineage>
</organism>
<proteinExistence type="predicted"/>
<dbReference type="SUPFAM" id="SSF53850">
    <property type="entry name" value="Periplasmic binding protein-like II"/>
    <property type="match status" value="1"/>
</dbReference>
<reference evidence="3" key="1">
    <citation type="submission" date="2017-08" db="EMBL/GenBank/DDBJ databases">
        <title>Direct submision.</title>
        <authorList>
            <person name="Kim S.-J."/>
            <person name="Rhee S.-K."/>
        </authorList>
    </citation>
    <scope>NUCLEOTIDE SEQUENCE [LARGE SCALE GENOMIC DNA]</scope>
    <source>
        <strain evidence="3">GI5</strain>
    </source>
</reference>
<keyword evidence="1" id="KW-0732">Signal</keyword>
<feature type="signal peptide" evidence="1">
    <location>
        <begin position="1"/>
        <end position="25"/>
    </location>
</feature>
<evidence type="ECO:0000313" key="2">
    <source>
        <dbReference type="EMBL" id="AUM11557.1"/>
    </source>
</evidence>
<keyword evidence="3" id="KW-1185">Reference proteome</keyword>
<dbReference type="Gene3D" id="3.40.190.10">
    <property type="entry name" value="Periplasmic binding protein-like II"/>
    <property type="match status" value="1"/>
</dbReference>
<evidence type="ECO:0000256" key="1">
    <source>
        <dbReference type="SAM" id="SignalP"/>
    </source>
</evidence>
<evidence type="ECO:0008006" key="4">
    <source>
        <dbReference type="Google" id="ProtNLM"/>
    </source>
</evidence>
<dbReference type="KEGG" id="kak:Kalk_03610"/>
<dbReference type="OrthoDB" id="5368544at2"/>
<evidence type="ECO:0000313" key="3">
    <source>
        <dbReference type="Proteomes" id="UP000235116"/>
    </source>
</evidence>
<accession>A0A2K9LH49</accession>
<sequence length="143" mass="15296">MTIKLKLARVLSTAGLMMAATFASAEVVVIVNANSSLNSASSGDIQQLFLGKRNDIGGVSATPVDQAEGNEARATFYEKVVDKTPSQLNAYWSRLIFTGKGKPPKQYFDDAEVLETVLEDDEAVGYIDSASVAEGVKVIYTAQ</sequence>
<dbReference type="RefSeq" id="WP_101892897.1">
    <property type="nucleotide sequence ID" value="NZ_CP022684.1"/>
</dbReference>
<name>A0A2K9LH49_9GAMM</name>
<protein>
    <recommendedName>
        <fullName evidence="4">Phosphate ABC transporter substrate-binding protein</fullName>
    </recommendedName>
</protein>
<dbReference type="Proteomes" id="UP000235116">
    <property type="component" value="Chromosome"/>
</dbReference>
<gene>
    <name evidence="2" type="ORF">Kalk_03610</name>
</gene>